<dbReference type="InterPro" id="IPR051933">
    <property type="entry name" value="Resuscitation_pf_RpfB"/>
</dbReference>
<dbReference type="AlphaFoldDB" id="A0A1W2DAD8"/>
<evidence type="ECO:0000256" key="1">
    <source>
        <dbReference type="ARBA" id="ARBA00022729"/>
    </source>
</evidence>
<dbReference type="GO" id="GO:0009254">
    <property type="term" value="P:peptidoglycan turnover"/>
    <property type="evidence" value="ECO:0007669"/>
    <property type="project" value="InterPro"/>
</dbReference>
<evidence type="ECO:0000259" key="3">
    <source>
        <dbReference type="Pfam" id="PF06725"/>
    </source>
</evidence>
<feature type="domain" description="3D" evidence="3">
    <location>
        <begin position="202"/>
        <end position="262"/>
    </location>
</feature>
<dbReference type="InterPro" id="IPR036908">
    <property type="entry name" value="RlpA-like_sf"/>
</dbReference>
<feature type="chain" id="PRO_5038523636" evidence="2">
    <location>
        <begin position="22"/>
        <end position="262"/>
    </location>
</feature>
<proteinExistence type="predicted"/>
<protein>
    <submittedName>
        <fullName evidence="4">3D (Asp-Asp-Asp) domain-containing protein</fullName>
    </submittedName>
</protein>
<dbReference type="PANTHER" id="PTHR39160:SF4">
    <property type="entry name" value="RESUSCITATION-PROMOTING FACTOR RPFB"/>
    <property type="match status" value="1"/>
</dbReference>
<dbReference type="SUPFAM" id="SSF50685">
    <property type="entry name" value="Barwin-like endoglucanases"/>
    <property type="match status" value="1"/>
</dbReference>
<dbReference type="InterPro" id="IPR010611">
    <property type="entry name" value="3D_dom"/>
</dbReference>
<name>A0A1W2DAD8_9FIRM</name>
<dbReference type="EMBL" id="FWXI01000014">
    <property type="protein sequence ID" value="SMC94333.1"/>
    <property type="molecule type" value="Genomic_DNA"/>
</dbReference>
<dbReference type="Gene3D" id="2.40.40.10">
    <property type="entry name" value="RlpA-like domain"/>
    <property type="match status" value="1"/>
</dbReference>
<dbReference type="CDD" id="cd14667">
    <property type="entry name" value="3D_containing_proteins"/>
    <property type="match status" value="1"/>
</dbReference>
<dbReference type="GO" id="GO:0019867">
    <property type="term" value="C:outer membrane"/>
    <property type="evidence" value="ECO:0007669"/>
    <property type="project" value="InterPro"/>
</dbReference>
<evidence type="ECO:0000256" key="2">
    <source>
        <dbReference type="SAM" id="SignalP"/>
    </source>
</evidence>
<keyword evidence="5" id="KW-1185">Reference proteome</keyword>
<gene>
    <name evidence="4" type="ORF">SAMN04488500_11495</name>
</gene>
<keyword evidence="1 2" id="KW-0732">Signal</keyword>
<reference evidence="4 5" key="1">
    <citation type="submission" date="2017-04" db="EMBL/GenBank/DDBJ databases">
        <authorList>
            <person name="Afonso C.L."/>
            <person name="Miller P.J."/>
            <person name="Scott M.A."/>
            <person name="Spackman E."/>
            <person name="Goraichik I."/>
            <person name="Dimitrov K.M."/>
            <person name="Suarez D.L."/>
            <person name="Swayne D.E."/>
        </authorList>
    </citation>
    <scope>NUCLEOTIDE SEQUENCE [LARGE SCALE GENOMIC DNA]</scope>
    <source>
        <strain evidence="4 5">DSM 5090</strain>
    </source>
</reference>
<accession>A0A1W2DAD8</accession>
<dbReference type="RefSeq" id="WP_281252399.1">
    <property type="nucleotide sequence ID" value="NZ_CP155572.1"/>
</dbReference>
<dbReference type="STRING" id="112901.SAMN04488500_11495"/>
<dbReference type="InterPro" id="IPR059180">
    <property type="entry name" value="3D_YorM"/>
</dbReference>
<organism evidence="4 5">
    <name type="scientific">Sporomusa malonica</name>
    <dbReference type="NCBI Taxonomy" id="112901"/>
    <lineage>
        <taxon>Bacteria</taxon>
        <taxon>Bacillati</taxon>
        <taxon>Bacillota</taxon>
        <taxon>Negativicutes</taxon>
        <taxon>Selenomonadales</taxon>
        <taxon>Sporomusaceae</taxon>
        <taxon>Sporomusa</taxon>
    </lineage>
</organism>
<sequence>MKNKIAAILLMVFAMPLLSSALPKAEAAFLEDKLAEAVAGSPTAAQIQELIKIKDSLGQGNKEALWGTIAQTAIERTGKASTVNDIAAVAAQLTGQDQTGLKENIVKVVETTVRSKVQEKVQTEVTDRLAGYQNEFALLSMLLNNSNILTPKAVENNNSLAGAPQNYRKMLDMTATAYGPGPLDNGKWNDLTYAGGKVKKGVVAVDPNVIPMGTKLWIEGYGEAIADDQGSAIQGNRVDLAFNTRQEALDYGIKKVKVYVLN</sequence>
<dbReference type="Proteomes" id="UP000192738">
    <property type="component" value="Unassembled WGS sequence"/>
</dbReference>
<feature type="signal peptide" evidence="2">
    <location>
        <begin position="1"/>
        <end position="21"/>
    </location>
</feature>
<evidence type="ECO:0000313" key="4">
    <source>
        <dbReference type="EMBL" id="SMC94333.1"/>
    </source>
</evidence>
<dbReference type="GO" id="GO:0004553">
    <property type="term" value="F:hydrolase activity, hydrolyzing O-glycosyl compounds"/>
    <property type="evidence" value="ECO:0007669"/>
    <property type="project" value="InterPro"/>
</dbReference>
<evidence type="ECO:0000313" key="5">
    <source>
        <dbReference type="Proteomes" id="UP000192738"/>
    </source>
</evidence>
<dbReference type="Pfam" id="PF06725">
    <property type="entry name" value="3D"/>
    <property type="match status" value="1"/>
</dbReference>
<dbReference type="PANTHER" id="PTHR39160">
    <property type="entry name" value="CELL WALL-BINDING PROTEIN YOCH"/>
    <property type="match status" value="1"/>
</dbReference>